<keyword evidence="2" id="KW-1185">Reference proteome</keyword>
<protein>
    <submittedName>
        <fullName evidence="1">Uncharacterized protein</fullName>
    </submittedName>
</protein>
<dbReference type="RefSeq" id="WP_085265740.1">
    <property type="nucleotide sequence ID" value="NZ_JACKVG010000016.1"/>
</dbReference>
<organism evidence="1 2">
    <name type="scientific">Mycolicibacter longobardus</name>
    <dbReference type="NCBI Taxonomy" id="1108812"/>
    <lineage>
        <taxon>Bacteria</taxon>
        <taxon>Bacillati</taxon>
        <taxon>Actinomycetota</taxon>
        <taxon>Actinomycetes</taxon>
        <taxon>Mycobacteriales</taxon>
        <taxon>Mycobacteriaceae</taxon>
        <taxon>Mycolicibacter</taxon>
    </lineage>
</organism>
<dbReference type="EMBL" id="LQPG01000029">
    <property type="protein sequence ID" value="ORW09294.1"/>
    <property type="molecule type" value="Genomic_DNA"/>
</dbReference>
<sequence>MITVGSSGTLGTGGMVITDGSDGRRGRWRCGGSLGAGACRGGACCVGACRGGAAGGAVVPGALSDELVALVVLSDGLAVLVELVVLDELDPGVVLPPPGPRLVNWTIPQITSPSITAMSPNQAMSTERRRNHGVGDIAATLGSVVGSSSNGL</sequence>
<reference evidence="1 2" key="1">
    <citation type="submission" date="2016-01" db="EMBL/GenBank/DDBJ databases">
        <title>The new phylogeny of the genus Mycobacterium.</title>
        <authorList>
            <person name="Tarcisio F."/>
            <person name="Conor M."/>
            <person name="Antonella G."/>
            <person name="Elisabetta G."/>
            <person name="Giulia F.S."/>
            <person name="Sara T."/>
            <person name="Anna F."/>
            <person name="Clotilde B."/>
            <person name="Roberto B."/>
            <person name="Veronica D.S."/>
            <person name="Fabio R."/>
            <person name="Monica P."/>
            <person name="Olivier J."/>
            <person name="Enrico T."/>
            <person name="Nicola S."/>
        </authorList>
    </citation>
    <scope>NUCLEOTIDE SEQUENCE [LARGE SCALE GENOMIC DNA]</scope>
    <source>
        <strain evidence="1 2">DSM 45394</strain>
    </source>
</reference>
<evidence type="ECO:0000313" key="2">
    <source>
        <dbReference type="Proteomes" id="UP000193866"/>
    </source>
</evidence>
<dbReference type="Proteomes" id="UP000193866">
    <property type="component" value="Unassembled WGS sequence"/>
</dbReference>
<name>A0A1X1YE19_9MYCO</name>
<dbReference type="AlphaFoldDB" id="A0A1X1YE19"/>
<dbReference type="OrthoDB" id="4764831at2"/>
<accession>A0A1X1YE19</accession>
<proteinExistence type="predicted"/>
<gene>
    <name evidence="1" type="ORF">AWC16_17105</name>
</gene>
<evidence type="ECO:0000313" key="1">
    <source>
        <dbReference type="EMBL" id="ORW09294.1"/>
    </source>
</evidence>
<comment type="caution">
    <text evidence="1">The sequence shown here is derived from an EMBL/GenBank/DDBJ whole genome shotgun (WGS) entry which is preliminary data.</text>
</comment>